<organism evidence="4 5">
    <name type="scientific">Clostridium aminobutyricum</name>
    <dbReference type="NCBI Taxonomy" id="33953"/>
    <lineage>
        <taxon>Bacteria</taxon>
        <taxon>Bacillati</taxon>
        <taxon>Bacillota</taxon>
        <taxon>Clostridia</taxon>
        <taxon>Eubacteriales</taxon>
        <taxon>Clostridiaceae</taxon>
        <taxon>Clostridium</taxon>
    </lineage>
</organism>
<keyword evidence="5" id="KW-1185">Reference proteome</keyword>
<evidence type="ECO:0000256" key="3">
    <source>
        <dbReference type="SAM" id="Phobius"/>
    </source>
</evidence>
<evidence type="ECO:0000313" key="4">
    <source>
        <dbReference type="EMBL" id="MBN7774478.1"/>
    </source>
</evidence>
<dbReference type="Proteomes" id="UP000664545">
    <property type="component" value="Unassembled WGS sequence"/>
</dbReference>
<keyword evidence="3" id="KW-1133">Transmembrane helix</keyword>
<name>A0A939IKB7_CLOAM</name>
<feature type="coiled-coil region" evidence="1">
    <location>
        <begin position="85"/>
        <end position="119"/>
    </location>
</feature>
<evidence type="ECO:0000256" key="1">
    <source>
        <dbReference type="SAM" id="Coils"/>
    </source>
</evidence>
<dbReference type="EMBL" id="JAFJZZ010000010">
    <property type="protein sequence ID" value="MBN7774478.1"/>
    <property type="molecule type" value="Genomic_DNA"/>
</dbReference>
<evidence type="ECO:0000313" key="5">
    <source>
        <dbReference type="Proteomes" id="UP000664545"/>
    </source>
</evidence>
<dbReference type="RefSeq" id="WP_206583321.1">
    <property type="nucleotide sequence ID" value="NZ_JAFJZZ010000010.1"/>
</dbReference>
<protein>
    <submittedName>
        <fullName evidence="4">Septum formation initiator family protein</fullName>
    </submittedName>
</protein>
<keyword evidence="3" id="KW-0472">Membrane</keyword>
<dbReference type="InterPro" id="IPR007060">
    <property type="entry name" value="FtsL/DivIC"/>
</dbReference>
<proteinExistence type="predicted"/>
<dbReference type="AlphaFoldDB" id="A0A939IKB7"/>
<feature type="region of interest" description="Disordered" evidence="2">
    <location>
        <begin position="26"/>
        <end position="53"/>
    </location>
</feature>
<comment type="caution">
    <text evidence="4">The sequence shown here is derived from an EMBL/GenBank/DDBJ whole genome shotgun (WGS) entry which is preliminary data.</text>
</comment>
<keyword evidence="1" id="KW-0175">Coiled coil</keyword>
<sequence>MFKQRKKRRSREFKNLNKVIDLEQAREERRNRRKEIVQKRQSKDRPNEKEELSERKIVKRNRKRLIYMGILLGIIAVIGVSAFHVISLQNEYRDIVAQNKELKDKRTELNEELGKVNDLEYIEQQAREQLKMVKPGEVLYILPDENSTGAAVSTKPAVTDTLPGSGGGTTQDNTVPAEEDIL</sequence>
<dbReference type="Pfam" id="PF04977">
    <property type="entry name" value="DivIC"/>
    <property type="match status" value="1"/>
</dbReference>
<keyword evidence="3" id="KW-0812">Transmembrane</keyword>
<reference evidence="4" key="1">
    <citation type="submission" date="2021-02" db="EMBL/GenBank/DDBJ databases">
        <title>Abyssanaerobacter marinus gen.nov., sp., nov, anaerobic bacterium isolated from the Onnuri vent field of Indian Ocean and suggestion of Mogibacteriaceae fam. nov., and proposal of reclassification of ambiguous this family's genus member.</title>
        <authorList>
            <person name="Kim Y.J."/>
            <person name="Yang J.-A."/>
        </authorList>
    </citation>
    <scope>NUCLEOTIDE SEQUENCE</scope>
    <source>
        <strain evidence="4">DSM 2634</strain>
    </source>
</reference>
<gene>
    <name evidence="4" type="ORF">JYB65_14015</name>
</gene>
<accession>A0A939IKB7</accession>
<evidence type="ECO:0000256" key="2">
    <source>
        <dbReference type="SAM" id="MobiDB-lite"/>
    </source>
</evidence>
<feature type="transmembrane region" description="Helical" evidence="3">
    <location>
        <begin position="65"/>
        <end position="86"/>
    </location>
</feature>
<feature type="region of interest" description="Disordered" evidence="2">
    <location>
        <begin position="148"/>
        <end position="182"/>
    </location>
</feature>